<evidence type="ECO:0000313" key="3">
    <source>
        <dbReference type="EMBL" id="MER5077153.1"/>
    </source>
</evidence>
<proteinExistence type="predicted"/>
<keyword evidence="1" id="KW-1133">Transmembrane helix</keyword>
<sequence>MISFDEHRLNSVLHTYGSPRLYSITVINGLPDITHYRHINGSDVVPRVSPEANLESYLLSYKTAFTALLSVFFLHGYAKMTPLRRQQMAKTFISLRFFLKR</sequence>
<comment type="caution">
    <text evidence="2">The sequence shown here is derived from an EMBL/GenBank/DDBJ whole genome shotgun (WGS) entry which is preliminary data.</text>
</comment>
<accession>A0AAI9HZG1</accession>
<gene>
    <name evidence="2" type="ORF">JRA39_001753</name>
    <name evidence="3" type="ORF">KDV35_09865</name>
</gene>
<keyword evidence="1" id="KW-0472">Membrane</keyword>
<dbReference type="Proteomes" id="UP001495779">
    <property type="component" value="Unassembled WGS sequence"/>
</dbReference>
<evidence type="ECO:0000313" key="4">
    <source>
        <dbReference type="Proteomes" id="UP001495779"/>
    </source>
</evidence>
<protein>
    <submittedName>
        <fullName evidence="2">Uncharacterized protein</fullName>
    </submittedName>
</protein>
<feature type="transmembrane region" description="Helical" evidence="1">
    <location>
        <begin position="59"/>
        <end position="78"/>
    </location>
</feature>
<organism evidence="2">
    <name type="scientific">Providencia stuartii</name>
    <dbReference type="NCBI Taxonomy" id="588"/>
    <lineage>
        <taxon>Bacteria</taxon>
        <taxon>Pseudomonadati</taxon>
        <taxon>Pseudomonadota</taxon>
        <taxon>Gammaproteobacteria</taxon>
        <taxon>Enterobacterales</taxon>
        <taxon>Morganellaceae</taxon>
        <taxon>Providencia</taxon>
    </lineage>
</organism>
<evidence type="ECO:0000256" key="1">
    <source>
        <dbReference type="SAM" id="Phobius"/>
    </source>
</evidence>
<keyword evidence="1" id="KW-0812">Transmembrane</keyword>
<dbReference type="EMBL" id="AAZDVE040000010">
    <property type="protein sequence ID" value="EMP9432707.1"/>
    <property type="molecule type" value="Genomic_DNA"/>
</dbReference>
<dbReference type="AlphaFoldDB" id="A0AAI9HZG1"/>
<dbReference type="EMBL" id="JAGSRH010000012">
    <property type="protein sequence ID" value="MER5077153.1"/>
    <property type="molecule type" value="Genomic_DNA"/>
</dbReference>
<reference evidence="3 4" key="1">
    <citation type="submission" date="2021-04" db="EMBL/GenBank/DDBJ databases">
        <title>Determining the burden of carbapenem-resistant Enterobacterales from a tertiary public heath setting in Bangladesh: a clinical, epidemiological, and molecular study.</title>
        <authorList>
            <person name="Farzana R."/>
            <person name="Walsh T.R."/>
        </authorList>
    </citation>
    <scope>NUCLEOTIDE SEQUENCE [LARGE SCALE GENOMIC DNA]</scope>
    <source>
        <strain evidence="4">dmpro_s316</strain>
        <strain evidence="3">Dmpro_s316</strain>
    </source>
</reference>
<dbReference type="RefSeq" id="WP_249999115.1">
    <property type="nucleotide sequence ID" value="NZ_CP095443.1"/>
</dbReference>
<evidence type="ECO:0000313" key="2">
    <source>
        <dbReference type="EMBL" id="EMP9432707.1"/>
    </source>
</evidence>
<reference evidence="2" key="2">
    <citation type="submission" date="2024-02" db="EMBL/GenBank/DDBJ databases">
        <authorList>
            <consortium name="Clinical and Environmental Microbiology Branch: Whole genome sequencing antimicrobial resistance pathogens in the healthcare setting"/>
        </authorList>
    </citation>
    <scope>NUCLEOTIDE SEQUENCE</scope>
    <source>
        <strain evidence="2">2020GO-00142</strain>
    </source>
</reference>
<name>A0AAI9HZG1_PROST</name>